<protein>
    <submittedName>
        <fullName evidence="3">Glycosyltransferase</fullName>
        <ecNumber evidence="3">2.4.-.-</ecNumber>
    </submittedName>
</protein>
<dbReference type="EMBL" id="CP096829">
    <property type="protein sequence ID" value="UPZ16033.1"/>
    <property type="molecule type" value="Genomic_DNA"/>
</dbReference>
<keyword evidence="3" id="KW-0328">Glycosyltransferase</keyword>
<gene>
    <name evidence="3" type="ORF">M0M44_01500</name>
</gene>
<reference evidence="3 4" key="1">
    <citation type="submission" date="2022-04" db="EMBL/GenBank/DDBJ databases">
        <authorList>
            <person name="Ra J.-S."/>
            <person name="Kim S.-B."/>
        </authorList>
    </citation>
    <scope>NUCLEOTIDE SEQUENCE [LARGE SCALE GENOMIC DNA]</scope>
    <source>
        <strain evidence="3 4">MMS21-Er5</strain>
    </source>
</reference>
<proteinExistence type="predicted"/>
<dbReference type="SUPFAM" id="SSF53448">
    <property type="entry name" value="Nucleotide-diphospho-sugar transferases"/>
    <property type="match status" value="1"/>
</dbReference>
<evidence type="ECO:0000256" key="1">
    <source>
        <dbReference type="SAM" id="Phobius"/>
    </source>
</evidence>
<keyword evidence="3" id="KW-0808">Transferase</keyword>
<organism evidence="3 4">
    <name type="scientific">Flavobacterium humidisoli</name>
    <dbReference type="NCBI Taxonomy" id="2937442"/>
    <lineage>
        <taxon>Bacteria</taxon>
        <taxon>Pseudomonadati</taxon>
        <taxon>Bacteroidota</taxon>
        <taxon>Flavobacteriia</taxon>
        <taxon>Flavobacteriales</taxon>
        <taxon>Flavobacteriaceae</taxon>
        <taxon>Flavobacterium</taxon>
    </lineage>
</organism>
<dbReference type="InterPro" id="IPR050834">
    <property type="entry name" value="Glycosyltransf_2"/>
</dbReference>
<accession>A0ABY4LUK5</accession>
<evidence type="ECO:0000313" key="3">
    <source>
        <dbReference type="EMBL" id="UPZ16033.1"/>
    </source>
</evidence>
<dbReference type="InterPro" id="IPR001173">
    <property type="entry name" value="Glyco_trans_2-like"/>
</dbReference>
<dbReference type="CDD" id="cd00761">
    <property type="entry name" value="Glyco_tranf_GTA_type"/>
    <property type="match status" value="1"/>
</dbReference>
<evidence type="ECO:0000313" key="4">
    <source>
        <dbReference type="Proteomes" id="UP000829998"/>
    </source>
</evidence>
<feature type="domain" description="Glycosyltransferase 2-like" evidence="2">
    <location>
        <begin position="241"/>
        <end position="370"/>
    </location>
</feature>
<keyword evidence="4" id="KW-1185">Reference proteome</keyword>
<dbReference type="PANTHER" id="PTHR43685:SF2">
    <property type="entry name" value="GLYCOSYLTRANSFERASE 2-LIKE DOMAIN-CONTAINING PROTEIN"/>
    <property type="match status" value="1"/>
</dbReference>
<dbReference type="EC" id="2.4.-.-" evidence="3"/>
<dbReference type="PANTHER" id="PTHR43685">
    <property type="entry name" value="GLYCOSYLTRANSFERASE"/>
    <property type="match status" value="1"/>
</dbReference>
<sequence>MIIIYHQNNKIVEVNSEGENILFSQKSIAVNLFQIAEQYPESLIVWCQLDLKSNLNYTKLTEIFHHKKIMASYNLSTNSFFSEAIGYADLSLFLNINKGVSYPTWMMSSHVGGIHAEVLNALKNQIFKDSDFDYFLHSMAKLTMPLGLYCYSDPRLLKKSDIIFPKFKNNNFLLFRFIKQHYKTRWIFLLFLNLFLYEKKFAFSPLFFTLFYSKRNVRGDVLQLIESQSRRKVVEDGSIDIIIPTIGRKKYLHDFLNDLALQTHLPKNVIIVEQNPFISSVSELDFIESDNWPFYIKHIFTHKTGACNARNLALAEINSEWVFMADDDIRIDKRFLEKAFEVIKKDGAEQVTFGCYAPDYAENKKIQRRLQSSNFGSGCSIVKSKNIESISYNTSFEFGYGEDSDYGMQLRNKGFDIIFSPKPEIIHLKAPIGGFREKYILAWTNDFIQPKPSPTVMLYNLLNATKQQLKGYKTTLFFKFYSVQKIKTPIKYYNNYKIQWDRSLHWANKLNSKK</sequence>
<dbReference type="Gene3D" id="3.90.550.10">
    <property type="entry name" value="Spore Coat Polysaccharide Biosynthesis Protein SpsA, Chain A"/>
    <property type="match status" value="1"/>
</dbReference>
<feature type="transmembrane region" description="Helical" evidence="1">
    <location>
        <begin position="186"/>
        <end position="212"/>
    </location>
</feature>
<keyword evidence="1" id="KW-1133">Transmembrane helix</keyword>
<dbReference type="InterPro" id="IPR029044">
    <property type="entry name" value="Nucleotide-diphossugar_trans"/>
</dbReference>
<dbReference type="Proteomes" id="UP000829998">
    <property type="component" value="Chromosome"/>
</dbReference>
<evidence type="ECO:0000259" key="2">
    <source>
        <dbReference type="Pfam" id="PF00535"/>
    </source>
</evidence>
<dbReference type="Pfam" id="PF00535">
    <property type="entry name" value="Glycos_transf_2"/>
    <property type="match status" value="1"/>
</dbReference>
<keyword evidence="1" id="KW-0812">Transmembrane</keyword>
<dbReference type="RefSeq" id="WP_248728208.1">
    <property type="nucleotide sequence ID" value="NZ_CP096829.1"/>
</dbReference>
<keyword evidence="1" id="KW-0472">Membrane</keyword>
<dbReference type="GO" id="GO:0016757">
    <property type="term" value="F:glycosyltransferase activity"/>
    <property type="evidence" value="ECO:0007669"/>
    <property type="project" value="UniProtKB-KW"/>
</dbReference>
<name>A0ABY4LUK5_9FLAO</name>